<evidence type="ECO:0000256" key="3">
    <source>
        <dbReference type="ARBA" id="ARBA00022842"/>
    </source>
</evidence>
<evidence type="ECO:0000313" key="6">
    <source>
        <dbReference type="Proteomes" id="UP000032680"/>
    </source>
</evidence>
<dbReference type="EMBL" id="BANB01001003">
    <property type="protein sequence ID" value="GAN78528.1"/>
    <property type="molecule type" value="Genomic_DNA"/>
</dbReference>
<dbReference type="RefSeq" id="WP_052945320.1">
    <property type="nucleotide sequence ID" value="NZ_BANB01001003.1"/>
</dbReference>
<evidence type="ECO:0000256" key="2">
    <source>
        <dbReference type="ARBA" id="ARBA00022723"/>
    </source>
</evidence>
<dbReference type="InterPro" id="IPR005000">
    <property type="entry name" value="Aldolase/citrate-lyase_domain"/>
</dbReference>
<comment type="caution">
    <text evidence="5">The sequence shown here is derived from an EMBL/GenBank/DDBJ whole genome shotgun (WGS) entry which is preliminary data.</text>
</comment>
<keyword evidence="3" id="KW-0460">Magnesium</keyword>
<dbReference type="InterPro" id="IPR040442">
    <property type="entry name" value="Pyrv_kinase-like_dom_sf"/>
</dbReference>
<dbReference type="PANTHER" id="PTHR32308">
    <property type="entry name" value="LYASE BETA SUBUNIT, PUTATIVE (AFU_ORTHOLOGUE AFUA_4G13030)-RELATED"/>
    <property type="match status" value="1"/>
</dbReference>
<evidence type="ECO:0000259" key="4">
    <source>
        <dbReference type="Pfam" id="PF03328"/>
    </source>
</evidence>
<dbReference type="GO" id="GO:0006107">
    <property type="term" value="P:oxaloacetate metabolic process"/>
    <property type="evidence" value="ECO:0007669"/>
    <property type="project" value="TreeGrafter"/>
</dbReference>
<proteinExistence type="predicted"/>
<keyword evidence="2" id="KW-0479">Metal-binding</keyword>
<dbReference type="InterPro" id="IPR015813">
    <property type="entry name" value="Pyrv/PenolPyrv_kinase-like_dom"/>
</dbReference>
<dbReference type="SUPFAM" id="SSF51621">
    <property type="entry name" value="Phosphoenolpyruvate/pyruvate domain"/>
    <property type="match status" value="1"/>
</dbReference>
<dbReference type="AlphaFoldDB" id="A0A0D6PBE3"/>
<evidence type="ECO:0000256" key="1">
    <source>
        <dbReference type="ARBA" id="ARBA00001946"/>
    </source>
</evidence>
<dbReference type="GO" id="GO:0000287">
    <property type="term" value="F:magnesium ion binding"/>
    <property type="evidence" value="ECO:0007669"/>
    <property type="project" value="TreeGrafter"/>
</dbReference>
<feature type="domain" description="HpcH/HpaI aldolase/citrate lyase" evidence="4">
    <location>
        <begin position="4"/>
        <end position="106"/>
    </location>
</feature>
<accession>A0A0D6PBE3</accession>
<dbReference type="Pfam" id="PF03328">
    <property type="entry name" value="HpcH_HpaI"/>
    <property type="match status" value="1"/>
</dbReference>
<gene>
    <name evidence="5" type="ORF">Asru_1012_04</name>
</gene>
<dbReference type="PANTHER" id="PTHR32308:SF0">
    <property type="entry name" value="HPCH_HPAI ALDOLASE_CITRATE LYASE DOMAIN-CONTAINING PROTEIN"/>
    <property type="match status" value="1"/>
</dbReference>
<name>A0A0D6PBE3_9PROT</name>
<dbReference type="OrthoDB" id="9800547at2"/>
<keyword evidence="5" id="KW-0456">Lyase</keyword>
<protein>
    <submittedName>
        <fullName evidence="5">Citrate (Pro-3S)-lyase</fullName>
    </submittedName>
</protein>
<reference evidence="5 6" key="1">
    <citation type="submission" date="2012-11" db="EMBL/GenBank/DDBJ databases">
        <title>Whole genome sequence of Acidisphaera rubrifaciens HS-AP3.</title>
        <authorList>
            <person name="Azuma Y."/>
            <person name="Higashiura N."/>
            <person name="Hirakawa H."/>
            <person name="Matsushita K."/>
        </authorList>
    </citation>
    <scope>NUCLEOTIDE SEQUENCE [LARGE SCALE GENOMIC DNA]</scope>
    <source>
        <strain evidence="5 6">HS-AP3</strain>
    </source>
</reference>
<dbReference type="Gene3D" id="3.20.20.60">
    <property type="entry name" value="Phosphoenolpyruvate-binding domains"/>
    <property type="match status" value="1"/>
</dbReference>
<sequence>MKLRTPLFAPGDSPRKAEKAIASAADCVILDLEDSVAASGKDAARAQTVEIVRAQAAARALVVRVNPRDTPWYLHDLAAVVPAGPAALMLPKCAGIDDLRVLDHQMACWRRAPACRRGRSASSPS</sequence>
<dbReference type="GO" id="GO:0016829">
    <property type="term" value="F:lyase activity"/>
    <property type="evidence" value="ECO:0007669"/>
    <property type="project" value="UniProtKB-KW"/>
</dbReference>
<keyword evidence="6" id="KW-1185">Reference proteome</keyword>
<organism evidence="5 6">
    <name type="scientific">Acidisphaera rubrifaciens HS-AP3</name>
    <dbReference type="NCBI Taxonomy" id="1231350"/>
    <lineage>
        <taxon>Bacteria</taxon>
        <taxon>Pseudomonadati</taxon>
        <taxon>Pseudomonadota</taxon>
        <taxon>Alphaproteobacteria</taxon>
        <taxon>Acetobacterales</taxon>
        <taxon>Acetobacteraceae</taxon>
        <taxon>Acidisphaera</taxon>
    </lineage>
</organism>
<evidence type="ECO:0000313" key="5">
    <source>
        <dbReference type="EMBL" id="GAN78528.1"/>
    </source>
</evidence>
<comment type="cofactor">
    <cofactor evidence="1">
        <name>Mg(2+)</name>
        <dbReference type="ChEBI" id="CHEBI:18420"/>
    </cofactor>
</comment>
<dbReference type="Proteomes" id="UP000032680">
    <property type="component" value="Unassembled WGS sequence"/>
</dbReference>